<feature type="compositionally biased region" description="Basic and acidic residues" evidence="1">
    <location>
        <begin position="202"/>
        <end position="212"/>
    </location>
</feature>
<feature type="compositionally biased region" description="Basic and acidic residues" evidence="1">
    <location>
        <begin position="113"/>
        <end position="127"/>
    </location>
</feature>
<feature type="compositionally biased region" description="Polar residues" evidence="1">
    <location>
        <begin position="244"/>
        <end position="254"/>
    </location>
</feature>
<dbReference type="EMBL" id="JBGMDY010000009">
    <property type="protein sequence ID" value="KAL2323380.1"/>
    <property type="molecule type" value="Genomic_DNA"/>
</dbReference>
<dbReference type="PANTHER" id="PTHR47430:SF4">
    <property type="entry name" value="GB|AAC33480.1"/>
    <property type="match status" value="1"/>
</dbReference>
<feature type="compositionally biased region" description="Acidic residues" evidence="1">
    <location>
        <begin position="213"/>
        <end position="222"/>
    </location>
</feature>
<name>A0ABD1LIM8_9FABA</name>
<evidence type="ECO:0000259" key="2">
    <source>
        <dbReference type="PROSITE" id="PS50090"/>
    </source>
</evidence>
<feature type="compositionally biased region" description="Acidic residues" evidence="1">
    <location>
        <begin position="278"/>
        <end position="288"/>
    </location>
</feature>
<feature type="compositionally biased region" description="Polar residues" evidence="1">
    <location>
        <begin position="348"/>
        <end position="358"/>
    </location>
</feature>
<dbReference type="PANTHER" id="PTHR47430">
    <property type="entry name" value="GB|AAC33480.1"/>
    <property type="match status" value="1"/>
</dbReference>
<accession>A0ABD1LIM8</accession>
<dbReference type="SUPFAM" id="SSF46689">
    <property type="entry name" value="Homeodomain-like"/>
    <property type="match status" value="2"/>
</dbReference>
<evidence type="ECO:0000256" key="1">
    <source>
        <dbReference type="SAM" id="MobiDB-lite"/>
    </source>
</evidence>
<feature type="compositionally biased region" description="Basic and acidic residues" evidence="1">
    <location>
        <begin position="331"/>
        <end position="346"/>
    </location>
</feature>
<dbReference type="AlphaFoldDB" id="A0ABD1LIM8"/>
<feature type="domain" description="Myb-like" evidence="2">
    <location>
        <begin position="567"/>
        <end position="620"/>
    </location>
</feature>
<dbReference type="Pfam" id="PF13921">
    <property type="entry name" value="Myb_DNA-bind_6"/>
    <property type="match status" value="1"/>
</dbReference>
<feature type="compositionally biased region" description="Basic and acidic residues" evidence="1">
    <location>
        <begin position="233"/>
        <end position="243"/>
    </location>
</feature>
<proteinExistence type="predicted"/>
<feature type="domain" description="Myb-like" evidence="2">
    <location>
        <begin position="497"/>
        <end position="565"/>
    </location>
</feature>
<organism evidence="3 4">
    <name type="scientific">Flemingia macrophylla</name>
    <dbReference type="NCBI Taxonomy" id="520843"/>
    <lineage>
        <taxon>Eukaryota</taxon>
        <taxon>Viridiplantae</taxon>
        <taxon>Streptophyta</taxon>
        <taxon>Embryophyta</taxon>
        <taxon>Tracheophyta</taxon>
        <taxon>Spermatophyta</taxon>
        <taxon>Magnoliopsida</taxon>
        <taxon>eudicotyledons</taxon>
        <taxon>Gunneridae</taxon>
        <taxon>Pentapetalae</taxon>
        <taxon>rosids</taxon>
        <taxon>fabids</taxon>
        <taxon>Fabales</taxon>
        <taxon>Fabaceae</taxon>
        <taxon>Papilionoideae</taxon>
        <taxon>50 kb inversion clade</taxon>
        <taxon>NPAAA clade</taxon>
        <taxon>indigoferoid/millettioid clade</taxon>
        <taxon>Phaseoleae</taxon>
        <taxon>Flemingia</taxon>
    </lineage>
</organism>
<reference evidence="3 4" key="1">
    <citation type="submission" date="2024-08" db="EMBL/GenBank/DDBJ databases">
        <title>Insights into the chromosomal genome structure of Flemingia macrophylla.</title>
        <authorList>
            <person name="Ding Y."/>
            <person name="Zhao Y."/>
            <person name="Bi W."/>
            <person name="Wu M."/>
            <person name="Zhao G."/>
            <person name="Gong Y."/>
            <person name="Li W."/>
            <person name="Zhang P."/>
        </authorList>
    </citation>
    <scope>NUCLEOTIDE SEQUENCE [LARGE SCALE GENOMIC DNA]</scope>
    <source>
        <strain evidence="3">DYQJB</strain>
        <tissue evidence="3">Leaf</tissue>
    </source>
</reference>
<feature type="compositionally biased region" description="Basic and acidic residues" evidence="1">
    <location>
        <begin position="64"/>
        <end position="102"/>
    </location>
</feature>
<feature type="compositionally biased region" description="Basic and acidic residues" evidence="1">
    <location>
        <begin position="266"/>
        <end position="277"/>
    </location>
</feature>
<gene>
    <name evidence="3" type="ORF">Fmac_027759</name>
</gene>
<feature type="compositionally biased region" description="Basic and acidic residues" evidence="1">
    <location>
        <begin position="22"/>
        <end position="34"/>
    </location>
</feature>
<feature type="compositionally biased region" description="Basic and acidic residues" evidence="1">
    <location>
        <begin position="168"/>
        <end position="179"/>
    </location>
</feature>
<feature type="compositionally biased region" description="Basic residues" evidence="1">
    <location>
        <begin position="103"/>
        <end position="112"/>
    </location>
</feature>
<comment type="caution">
    <text evidence="3">The sequence shown here is derived from an EMBL/GenBank/DDBJ whole genome shotgun (WGS) entry which is preliminary data.</text>
</comment>
<keyword evidence="4" id="KW-1185">Reference proteome</keyword>
<dbReference type="InterPro" id="IPR001005">
    <property type="entry name" value="SANT/Myb"/>
</dbReference>
<protein>
    <recommendedName>
        <fullName evidence="2">Myb-like domain-containing protein</fullName>
    </recommendedName>
</protein>
<feature type="region of interest" description="Disordered" evidence="1">
    <location>
        <begin position="22"/>
        <end position="363"/>
    </location>
</feature>
<dbReference type="SMART" id="SM00717">
    <property type="entry name" value="SANT"/>
    <property type="match status" value="4"/>
</dbReference>
<evidence type="ECO:0000313" key="3">
    <source>
        <dbReference type="EMBL" id="KAL2323380.1"/>
    </source>
</evidence>
<evidence type="ECO:0000313" key="4">
    <source>
        <dbReference type="Proteomes" id="UP001603857"/>
    </source>
</evidence>
<dbReference type="InterPro" id="IPR009057">
    <property type="entry name" value="Homeodomain-like_sf"/>
</dbReference>
<dbReference type="Gene3D" id="1.10.10.60">
    <property type="entry name" value="Homeodomain-like"/>
    <property type="match status" value="2"/>
</dbReference>
<feature type="compositionally biased region" description="Basic residues" evidence="1">
    <location>
        <begin position="158"/>
        <end position="167"/>
    </location>
</feature>
<dbReference type="Proteomes" id="UP001603857">
    <property type="component" value="Unassembled WGS sequence"/>
</dbReference>
<dbReference type="PROSITE" id="PS50090">
    <property type="entry name" value="MYB_LIKE"/>
    <property type="match status" value="3"/>
</dbReference>
<feature type="domain" description="Myb-like" evidence="2">
    <location>
        <begin position="454"/>
        <end position="496"/>
    </location>
</feature>
<feature type="compositionally biased region" description="Polar residues" evidence="1">
    <location>
        <begin position="180"/>
        <end position="190"/>
    </location>
</feature>
<sequence>MGEKAKKKGRRDVEVMNCNIADGKEVQFLDDSQKRKMKERKKYDSSLDGMQESDFSKPSKKMRKDSELKIVEGEDGDQHKQIKKSGDESQHEDYNEDKDDRHYKKKEKKNKKLNKESKSEDKDDSHYKKEKKKLSKESKSQVYNEFETNEGGDDDQGKKKKKKKKKKKSDEDSQHEDCNQFKSNEFNDNGQYKKEKRKKKKLSEESKSKEYSELDNNEDGDDDQGKKKKKKKSGEDSQHEDCNQFKSNEFNDNGQYKKEKKRKKKNLSEEIKSKEYSELDNNEGEDDDQGKKMKKKKLRDKSKNKENSELNSSEGDQPSARVKSIATELDDQSKKTETNKKAKADTGESPNPGHTGSSKPKRVTFSDQVDVCCDGLVRGKRFTPEEDKKIQMAVFDYIESHGLGDEGLDMVLHCNSHREIRDCWKEIGLALPERPYVSVYNRAHILFERGEERRWTPEEYEFLLKMKEQHGSDWKSVAIALGKHRFHVKDAWRRLKSANGNKGYWNQEEYQKLFDLVNVDLRERASLGYRKSKHGMLRDNIGWEAISDKFTRSSASCCDKWYNKLTSPMVANGVWSDTDDYRLIKALFTLDACCMVEVDWDDLVENRSGDVCRKRWNQMVRCIGKHGGNSFAEQVEILAKRFCPDLLQVREAYDAIPVVCC</sequence>